<gene>
    <name evidence="2" type="ORF">TcWFU_007229</name>
    <name evidence="3" type="ORF">TcWFU_010318</name>
</gene>
<feature type="compositionally biased region" description="Polar residues" evidence="1">
    <location>
        <begin position="78"/>
        <end position="87"/>
    </location>
</feature>
<keyword evidence="4" id="KW-1185">Reference proteome</keyword>
<evidence type="ECO:0000313" key="4">
    <source>
        <dbReference type="Proteomes" id="UP001651158"/>
    </source>
</evidence>
<reference evidence="3" key="2">
    <citation type="submission" date="2024-12" db="EMBL/GenBank/DDBJ databases">
        <authorList>
            <person name="Estrada K."/>
            <person name="Bobes R.J."/>
            <person name="Sanchez-Flores A."/>
            <person name="Laclette J.P."/>
        </authorList>
    </citation>
    <scope>NUCLEOTIDE SEQUENCE</scope>
    <source>
        <strain evidence="3">WFUcys</strain>
        <tissue evidence="3">Peritoneal cavity of infected mice</tissue>
    </source>
</reference>
<organism evidence="3 4">
    <name type="scientific">Taenia crassiceps</name>
    <dbReference type="NCBI Taxonomy" id="6207"/>
    <lineage>
        <taxon>Eukaryota</taxon>
        <taxon>Metazoa</taxon>
        <taxon>Spiralia</taxon>
        <taxon>Lophotrochozoa</taxon>
        <taxon>Platyhelminthes</taxon>
        <taxon>Cestoda</taxon>
        <taxon>Eucestoda</taxon>
        <taxon>Cyclophyllidea</taxon>
        <taxon>Taeniidae</taxon>
        <taxon>Taenia</taxon>
    </lineage>
</organism>
<accession>A0ABR4QTQ3</accession>
<proteinExistence type="predicted"/>
<protein>
    <submittedName>
        <fullName evidence="3">Uncharacterized protein</fullName>
    </submittedName>
</protein>
<name>A0ABR4QTQ3_9CEST</name>
<comment type="caution">
    <text evidence="3">The sequence shown here is derived from an EMBL/GenBank/DDBJ whole genome shotgun (WGS) entry which is preliminary data.</text>
</comment>
<evidence type="ECO:0000256" key="1">
    <source>
        <dbReference type="SAM" id="MobiDB-lite"/>
    </source>
</evidence>
<feature type="compositionally biased region" description="Acidic residues" evidence="1">
    <location>
        <begin position="56"/>
        <end position="73"/>
    </location>
</feature>
<evidence type="ECO:0000313" key="3">
    <source>
        <dbReference type="EMBL" id="KAL5113091.1"/>
    </source>
</evidence>
<evidence type="ECO:0000313" key="2">
    <source>
        <dbReference type="EMBL" id="KAL5112472.1"/>
    </source>
</evidence>
<reference evidence="3 4" key="1">
    <citation type="journal article" date="2022" name="Front. Cell. Infect. Microbiol.">
        <title>The Genomes of Two Strains of Taenia crassiceps the Animal Model for the Study of Human Cysticercosis.</title>
        <authorList>
            <person name="Bobes R.J."/>
            <person name="Estrada K."/>
            <person name="Rios-Valencia D.G."/>
            <person name="Calderon-Gallegos A."/>
            <person name="de la Torre P."/>
            <person name="Carrero J.C."/>
            <person name="Sanchez-Flores A."/>
            <person name="Laclette J.P."/>
        </authorList>
    </citation>
    <scope>NUCLEOTIDE SEQUENCE [LARGE SCALE GENOMIC DNA]</scope>
    <source>
        <strain evidence="3">WFUcys</strain>
    </source>
</reference>
<dbReference type="EMBL" id="JAKROA010000001">
    <property type="protein sequence ID" value="KAL5112472.1"/>
    <property type="molecule type" value="Genomic_DNA"/>
</dbReference>
<feature type="region of interest" description="Disordered" evidence="1">
    <location>
        <begin position="56"/>
        <end position="87"/>
    </location>
</feature>
<dbReference type="Proteomes" id="UP001651158">
    <property type="component" value="Unassembled WGS sequence"/>
</dbReference>
<sequence length="87" mass="9340">MGVCHGCLSKPRLECAPKAQDFLKGQELSITDLDEMVANCRMPGKHVLVVFAITNDDTDDADDGEDGEANEDGEISRSGRTANGMQV</sequence>
<dbReference type="EMBL" id="JAKROA010000001">
    <property type="protein sequence ID" value="KAL5113091.1"/>
    <property type="molecule type" value="Genomic_DNA"/>
</dbReference>